<keyword evidence="2" id="KW-1185">Reference proteome</keyword>
<sequence>MSHRLTRRVLLGSAAAVPATTFITAPATAVGPRDLSTRLLEESAPIH</sequence>
<dbReference type="AlphaFoldDB" id="A0A4R2H2C6"/>
<gene>
    <name evidence="1" type="ORF">EV652_114126</name>
</gene>
<reference evidence="1 2" key="1">
    <citation type="journal article" date="2015" name="Stand. Genomic Sci.">
        <title>Genomic Encyclopedia of Bacterial and Archaeal Type Strains, Phase III: the genomes of soil and plant-associated and newly described type strains.</title>
        <authorList>
            <person name="Whitman W.B."/>
            <person name="Woyke T."/>
            <person name="Klenk H.P."/>
            <person name="Zhou Y."/>
            <person name="Lilburn T.G."/>
            <person name="Beck B.J."/>
            <person name="De Vos P."/>
            <person name="Vandamme P."/>
            <person name="Eisen J.A."/>
            <person name="Garrity G."/>
            <person name="Hugenholtz P."/>
            <person name="Kyrpides N.C."/>
        </authorList>
    </citation>
    <scope>NUCLEOTIDE SEQUENCE [LARGE SCALE GENOMIC DNA]</scope>
    <source>
        <strain evidence="1 2">VKM Ac-2572</strain>
    </source>
</reference>
<comment type="caution">
    <text evidence="1">The sequence shown here is derived from an EMBL/GenBank/DDBJ whole genome shotgun (WGS) entry which is preliminary data.</text>
</comment>
<evidence type="ECO:0000313" key="2">
    <source>
        <dbReference type="Proteomes" id="UP000294508"/>
    </source>
</evidence>
<dbReference type="InterPro" id="IPR006311">
    <property type="entry name" value="TAT_signal"/>
</dbReference>
<proteinExistence type="predicted"/>
<evidence type="ECO:0000313" key="1">
    <source>
        <dbReference type="EMBL" id="TCO19147.1"/>
    </source>
</evidence>
<name>A0A4R2H2C6_9ACTN</name>
<protein>
    <submittedName>
        <fullName evidence="1">Uncharacterized protein</fullName>
    </submittedName>
</protein>
<accession>A0A4R2H2C6</accession>
<dbReference type="Proteomes" id="UP000294508">
    <property type="component" value="Unassembled WGS sequence"/>
</dbReference>
<dbReference type="PROSITE" id="PS51318">
    <property type="entry name" value="TAT"/>
    <property type="match status" value="1"/>
</dbReference>
<organism evidence="1 2">
    <name type="scientific">Kribbella steppae</name>
    <dbReference type="NCBI Taxonomy" id="2512223"/>
    <lineage>
        <taxon>Bacteria</taxon>
        <taxon>Bacillati</taxon>
        <taxon>Actinomycetota</taxon>
        <taxon>Actinomycetes</taxon>
        <taxon>Propionibacteriales</taxon>
        <taxon>Kribbellaceae</taxon>
        <taxon>Kribbella</taxon>
    </lineage>
</organism>
<dbReference type="EMBL" id="SLWN01000014">
    <property type="protein sequence ID" value="TCO19147.1"/>
    <property type="molecule type" value="Genomic_DNA"/>
</dbReference>
<dbReference type="RefSeq" id="WP_242002180.1">
    <property type="nucleotide sequence ID" value="NZ_SLWN01000014.1"/>
</dbReference>